<feature type="transmembrane region" description="Helical" evidence="6">
    <location>
        <begin position="239"/>
        <end position="258"/>
    </location>
</feature>
<dbReference type="GO" id="GO:0003954">
    <property type="term" value="F:NADH dehydrogenase activity"/>
    <property type="evidence" value="ECO:0007669"/>
    <property type="project" value="TreeGrafter"/>
</dbReference>
<feature type="transmembrane region" description="Helical" evidence="6">
    <location>
        <begin position="135"/>
        <end position="153"/>
    </location>
</feature>
<feature type="transmembrane region" description="Helical" evidence="6">
    <location>
        <begin position="109"/>
        <end position="129"/>
    </location>
</feature>
<feature type="transmembrane region" description="Helical" evidence="6">
    <location>
        <begin position="80"/>
        <end position="102"/>
    </location>
</feature>
<evidence type="ECO:0000256" key="6">
    <source>
        <dbReference type="SAM" id="Phobius"/>
    </source>
</evidence>
<dbReference type="OrthoDB" id="9811798at2"/>
<dbReference type="PANTHER" id="PTHR42829">
    <property type="entry name" value="NADH-UBIQUINONE OXIDOREDUCTASE CHAIN 5"/>
    <property type="match status" value="1"/>
</dbReference>
<feature type="transmembrane region" description="Helical" evidence="6">
    <location>
        <begin position="264"/>
        <end position="288"/>
    </location>
</feature>
<dbReference type="Gene3D" id="1.20.5.2700">
    <property type="match status" value="1"/>
</dbReference>
<feature type="transmembrane region" description="Helical" evidence="6">
    <location>
        <begin position="398"/>
        <end position="422"/>
    </location>
</feature>
<protein>
    <submittedName>
        <fullName evidence="8">NADH-quinone oxidoreductase subunit L</fullName>
    </submittedName>
</protein>
<feature type="transmembrane region" description="Helical" evidence="6">
    <location>
        <begin position="205"/>
        <end position="227"/>
    </location>
</feature>
<name>A0A4R9ABM8_9MICO</name>
<feature type="transmembrane region" description="Helical" evidence="6">
    <location>
        <begin position="37"/>
        <end position="60"/>
    </location>
</feature>
<dbReference type="GO" id="GO:0015990">
    <property type="term" value="P:electron transport coupled proton transport"/>
    <property type="evidence" value="ECO:0007669"/>
    <property type="project" value="TreeGrafter"/>
</dbReference>
<keyword evidence="9" id="KW-1185">Reference proteome</keyword>
<evidence type="ECO:0000256" key="3">
    <source>
        <dbReference type="ARBA" id="ARBA00022989"/>
    </source>
</evidence>
<proteinExistence type="predicted"/>
<keyword evidence="2 5" id="KW-0812">Transmembrane</keyword>
<gene>
    <name evidence="8" type="ORF">E3T55_00455</name>
</gene>
<dbReference type="PANTHER" id="PTHR42829:SF2">
    <property type="entry name" value="NADH-UBIQUINONE OXIDOREDUCTASE CHAIN 5"/>
    <property type="match status" value="1"/>
</dbReference>
<dbReference type="GO" id="GO:0016020">
    <property type="term" value="C:membrane"/>
    <property type="evidence" value="ECO:0007669"/>
    <property type="project" value="UniProtKB-SubCell"/>
</dbReference>
<sequence length="653" mass="66903">MSAAAVSAWGVTALWILFGLPALAGIALCVTGRRANLVAVPVSLGTAGLTVASAFVVASVRPSVEVPFVAGATFGLAVDGLSALIVPTVAVITLMVLVFAAAEGTESPARFHGLMLIFAAAVAVTATATTTPALLFAWEIMGAISYALIGFRWREDNRVGAGLTAFITTRFGDLGLYLAAGAAVAGGAGLGLADLAAAPSPWRHIIAAGILMAAFGKAAQLPFSFWLSRAMEGPSPVSALLHSAAMVAMGGYLLLRLAPLLEATGWAATTTAWVGALTALLLGAVAIAQQDLKQLLAASTAAQLGFVVLAAGVGSVAGGTAHLIAHASTKALLFLAVGAWLAALGTKQLPALQGAARRWPLIGVTFAVGTLSLAGIAPLALWATKDQLLAGALETSTVLYVVGLAAAALAAAYAGKALIIVWRHPLTNAEDEYDTEQRGTRHIGVWERVPLIVLAAGAALLGVLALPPVGGWVRGVLGAESDPRPGALELVGSAMLALLVLGLVAWKRMPRPVWAANWLGLERMTRVVVVDPVLLVSQRLARFDDAVLDRGIHTAARTAVRGASRLGWFDDHGLDAAVTAAARGGIVTGSAAARADTDGVDAAVEAIADTARRFGVIARRPQTGQLHQYYAQITVALTVAVILLLVLLLPVMR</sequence>
<evidence type="ECO:0000313" key="8">
    <source>
        <dbReference type="EMBL" id="TFD55829.1"/>
    </source>
</evidence>
<keyword evidence="4 6" id="KW-0472">Membrane</keyword>
<organism evidence="8 9">
    <name type="scientific">Cryobacterium frigoriphilum</name>
    <dbReference type="NCBI Taxonomy" id="1259150"/>
    <lineage>
        <taxon>Bacteria</taxon>
        <taxon>Bacillati</taxon>
        <taxon>Actinomycetota</taxon>
        <taxon>Actinomycetes</taxon>
        <taxon>Micrococcales</taxon>
        <taxon>Microbacteriaceae</taxon>
        <taxon>Cryobacterium</taxon>
    </lineage>
</organism>
<feature type="transmembrane region" description="Helical" evidence="6">
    <location>
        <begin position="443"/>
        <end position="466"/>
    </location>
</feature>
<evidence type="ECO:0000256" key="1">
    <source>
        <dbReference type="ARBA" id="ARBA00004127"/>
    </source>
</evidence>
<dbReference type="GO" id="GO:0008137">
    <property type="term" value="F:NADH dehydrogenase (ubiquinone) activity"/>
    <property type="evidence" value="ECO:0007669"/>
    <property type="project" value="InterPro"/>
</dbReference>
<dbReference type="PRINTS" id="PR01434">
    <property type="entry name" value="NADHDHGNASE5"/>
</dbReference>
<dbReference type="AlphaFoldDB" id="A0A4R9ABM8"/>
<feature type="transmembrane region" description="Helical" evidence="6">
    <location>
        <begin position="6"/>
        <end position="30"/>
    </location>
</feature>
<feature type="transmembrane region" description="Helical" evidence="6">
    <location>
        <begin position="300"/>
        <end position="325"/>
    </location>
</feature>
<dbReference type="InterPro" id="IPR003945">
    <property type="entry name" value="NU5C-like"/>
</dbReference>
<dbReference type="EMBL" id="SOHE01000003">
    <property type="protein sequence ID" value="TFD55829.1"/>
    <property type="molecule type" value="Genomic_DNA"/>
</dbReference>
<feature type="transmembrane region" description="Helical" evidence="6">
    <location>
        <begin position="331"/>
        <end position="349"/>
    </location>
</feature>
<dbReference type="InterPro" id="IPR001750">
    <property type="entry name" value="ND/Mrp_TM"/>
</dbReference>
<feature type="transmembrane region" description="Helical" evidence="6">
    <location>
        <begin position="629"/>
        <end position="652"/>
    </location>
</feature>
<reference evidence="8 9" key="1">
    <citation type="submission" date="2019-03" db="EMBL/GenBank/DDBJ databases">
        <title>Genomics of glacier-inhabiting Cryobacterium strains.</title>
        <authorList>
            <person name="Liu Q."/>
            <person name="Xin Y.-H."/>
        </authorList>
    </citation>
    <scope>NUCLEOTIDE SEQUENCE [LARGE SCALE GENOMIC DNA]</scope>
    <source>
        <strain evidence="8 9">Hh14</strain>
    </source>
</reference>
<dbReference type="Pfam" id="PF00361">
    <property type="entry name" value="Proton_antipo_M"/>
    <property type="match status" value="1"/>
</dbReference>
<keyword evidence="3 6" id="KW-1133">Transmembrane helix</keyword>
<evidence type="ECO:0000259" key="7">
    <source>
        <dbReference type="Pfam" id="PF00361"/>
    </source>
</evidence>
<dbReference type="GO" id="GO:0042773">
    <property type="term" value="P:ATP synthesis coupled electron transport"/>
    <property type="evidence" value="ECO:0007669"/>
    <property type="project" value="InterPro"/>
</dbReference>
<evidence type="ECO:0000256" key="2">
    <source>
        <dbReference type="ARBA" id="ARBA00022692"/>
    </source>
</evidence>
<feature type="domain" description="NADH:quinone oxidoreductase/Mrp antiporter transmembrane" evidence="7">
    <location>
        <begin position="134"/>
        <end position="403"/>
    </location>
</feature>
<accession>A0A4R9ABM8</accession>
<evidence type="ECO:0000256" key="4">
    <source>
        <dbReference type="ARBA" id="ARBA00023136"/>
    </source>
</evidence>
<comment type="subcellular location">
    <subcellularLocation>
        <location evidence="1">Endomembrane system</location>
        <topology evidence="1">Multi-pass membrane protein</topology>
    </subcellularLocation>
    <subcellularLocation>
        <location evidence="5">Membrane</location>
        <topology evidence="5">Multi-pass membrane protein</topology>
    </subcellularLocation>
</comment>
<comment type="caution">
    <text evidence="8">The sequence shown here is derived from an EMBL/GenBank/DDBJ whole genome shotgun (WGS) entry which is preliminary data.</text>
</comment>
<feature type="transmembrane region" description="Helical" evidence="6">
    <location>
        <begin position="486"/>
        <end position="506"/>
    </location>
</feature>
<evidence type="ECO:0000256" key="5">
    <source>
        <dbReference type="RuleBase" id="RU000320"/>
    </source>
</evidence>
<feature type="transmembrane region" description="Helical" evidence="6">
    <location>
        <begin position="361"/>
        <end position="383"/>
    </location>
</feature>
<dbReference type="Proteomes" id="UP000297447">
    <property type="component" value="Unassembled WGS sequence"/>
</dbReference>
<dbReference type="GO" id="GO:0012505">
    <property type="term" value="C:endomembrane system"/>
    <property type="evidence" value="ECO:0007669"/>
    <property type="project" value="UniProtKB-SubCell"/>
</dbReference>
<feature type="transmembrane region" description="Helical" evidence="6">
    <location>
        <begin position="174"/>
        <end position="193"/>
    </location>
</feature>
<dbReference type="RefSeq" id="WP_134517617.1">
    <property type="nucleotide sequence ID" value="NZ_SOHE01000003.1"/>
</dbReference>
<evidence type="ECO:0000313" key="9">
    <source>
        <dbReference type="Proteomes" id="UP000297447"/>
    </source>
</evidence>